<dbReference type="GO" id="GO:0016020">
    <property type="term" value="C:membrane"/>
    <property type="evidence" value="ECO:0007669"/>
    <property type="project" value="UniProtKB-SubCell"/>
</dbReference>
<dbReference type="Pfam" id="PF00361">
    <property type="entry name" value="Proton_antipo_M"/>
    <property type="match status" value="1"/>
</dbReference>
<dbReference type="GO" id="GO:0048039">
    <property type="term" value="F:ubiquinone binding"/>
    <property type="evidence" value="ECO:0007669"/>
    <property type="project" value="TreeGrafter"/>
</dbReference>
<keyword evidence="5 7" id="KW-0472">Membrane</keyword>
<dbReference type="InterPro" id="IPR001750">
    <property type="entry name" value="ND/Mrp_TM"/>
</dbReference>
<dbReference type="PANTHER" id="PTHR43507:SF1">
    <property type="entry name" value="NADH-UBIQUINONE OXIDOREDUCTASE CHAIN 4"/>
    <property type="match status" value="1"/>
</dbReference>
<dbReference type="RefSeq" id="WP_108776857.1">
    <property type="nucleotide sequence ID" value="NZ_CP029186.1"/>
</dbReference>
<proteinExistence type="inferred from homology"/>
<dbReference type="InterPro" id="IPR010227">
    <property type="entry name" value="NADH_Q_OxRdtase_chainM/4"/>
</dbReference>
<feature type="transmembrane region" description="Helical" evidence="7">
    <location>
        <begin position="6"/>
        <end position="21"/>
    </location>
</feature>
<evidence type="ECO:0000256" key="6">
    <source>
        <dbReference type="RuleBase" id="RU000320"/>
    </source>
</evidence>
<feature type="transmembrane region" description="Helical" evidence="7">
    <location>
        <begin position="294"/>
        <end position="315"/>
    </location>
</feature>
<dbReference type="GO" id="GO:0012505">
    <property type="term" value="C:endomembrane system"/>
    <property type="evidence" value="ECO:0007669"/>
    <property type="project" value="UniProtKB-SubCell"/>
</dbReference>
<feature type="transmembrane region" description="Helical" evidence="7">
    <location>
        <begin position="200"/>
        <end position="221"/>
    </location>
</feature>
<dbReference type="PANTHER" id="PTHR43507">
    <property type="entry name" value="NADH-UBIQUINONE OXIDOREDUCTASE CHAIN 4"/>
    <property type="match status" value="1"/>
</dbReference>
<accession>A0A2S1QUR7</accession>
<gene>
    <name evidence="9" type="ORF">HYN59_03035</name>
</gene>
<feature type="domain" description="NADH:quinone oxidoreductase/Mrp antiporter transmembrane" evidence="8">
    <location>
        <begin position="124"/>
        <end position="409"/>
    </location>
</feature>
<dbReference type="GO" id="GO:0003954">
    <property type="term" value="F:NADH dehydrogenase activity"/>
    <property type="evidence" value="ECO:0007669"/>
    <property type="project" value="TreeGrafter"/>
</dbReference>
<name>A0A2S1QUR7_9FLAO</name>
<feature type="transmembrane region" description="Helical" evidence="7">
    <location>
        <begin position="160"/>
        <end position="180"/>
    </location>
</feature>
<keyword evidence="4 7" id="KW-1133">Transmembrane helix</keyword>
<protein>
    <submittedName>
        <fullName evidence="9">NADH-quinone oxidoreductase subunit M</fullName>
    </submittedName>
</protein>
<dbReference type="PRINTS" id="PR01437">
    <property type="entry name" value="NUOXDRDTASE4"/>
</dbReference>
<dbReference type="GO" id="GO:0015990">
    <property type="term" value="P:electron transport coupled proton transport"/>
    <property type="evidence" value="ECO:0007669"/>
    <property type="project" value="TreeGrafter"/>
</dbReference>
<dbReference type="KEGG" id="falb:HYN59_03035"/>
<feature type="transmembrane region" description="Helical" evidence="7">
    <location>
        <begin position="266"/>
        <end position="287"/>
    </location>
</feature>
<feature type="transmembrane region" description="Helical" evidence="7">
    <location>
        <begin position="103"/>
        <end position="122"/>
    </location>
</feature>
<feature type="transmembrane region" description="Helical" evidence="7">
    <location>
        <begin position="233"/>
        <end position="254"/>
    </location>
</feature>
<sequence>MDVSFILVILLFGGAATYFVGDKWASKAALIFSTAAFAAAIYVTYRFTGGGNVNYAHAWIRVPRITLAFVGDGLSLSMVLLTTALTPIIIFTSFGNLFPKTRGFYALIMFMAFAMTGTFLSADGLVYYIFWELSLIPIYFIALVWGSGNAEDRKKAVVKFFIYTFAGSLFMLVSFLYLYHKTGSFYFRHLYNAMLTPNEQLLVFLGFFLAYAIKIPIIPFHTWQANVYQKAPAAGTMLLSGIMLKMALFSIIRWQLPIAPGPVFEYQFIIIGVCVAGVIYGSILALKQNSLKKLLAYSSLAHVGLIAAGAYTLTIDGFRGAFLQMMAHGFVVVGLFFAAEIISRRFNTDAISEMGGIRIQSPKFTSMFMILVLASVALPATFNFVGEFELLYSLAQTNIWIAVIGGTTIILGAFYMLRMFQQVMLGEKNAKFFADVTFSEGFAMVLIIGVLLFFGLYPKPIVDFVTPELKSTLEYINRFNLAR</sequence>
<dbReference type="GO" id="GO:0008137">
    <property type="term" value="F:NADH dehydrogenase (ubiquinone) activity"/>
    <property type="evidence" value="ECO:0007669"/>
    <property type="project" value="InterPro"/>
</dbReference>
<comment type="subcellular location">
    <subcellularLocation>
        <location evidence="1">Endomembrane system</location>
        <topology evidence="1">Multi-pass membrane protein</topology>
    </subcellularLocation>
    <subcellularLocation>
        <location evidence="6">Membrane</location>
        <topology evidence="6">Multi-pass membrane protein</topology>
    </subcellularLocation>
</comment>
<reference evidence="9 10" key="1">
    <citation type="submission" date="2018-04" db="EMBL/GenBank/DDBJ databases">
        <title>Genome sequencing of Flavobacterium sp. HYN0059.</title>
        <authorList>
            <person name="Yi H."/>
            <person name="Baek C."/>
        </authorList>
    </citation>
    <scope>NUCLEOTIDE SEQUENCE [LARGE SCALE GENOMIC DNA]</scope>
    <source>
        <strain evidence="9 10">HYN0059</strain>
    </source>
</reference>
<evidence type="ECO:0000256" key="7">
    <source>
        <dbReference type="SAM" id="Phobius"/>
    </source>
</evidence>
<feature type="transmembrane region" description="Helical" evidence="7">
    <location>
        <begin position="128"/>
        <end position="148"/>
    </location>
</feature>
<feature type="transmembrane region" description="Helical" evidence="7">
    <location>
        <begin position="364"/>
        <end position="385"/>
    </location>
</feature>
<feature type="transmembrane region" description="Helical" evidence="7">
    <location>
        <begin position="438"/>
        <end position="457"/>
    </location>
</feature>
<evidence type="ECO:0000313" key="9">
    <source>
        <dbReference type="EMBL" id="AWH84147.1"/>
    </source>
</evidence>
<keyword evidence="3 6" id="KW-0812">Transmembrane</keyword>
<evidence type="ECO:0000256" key="5">
    <source>
        <dbReference type="ARBA" id="ARBA00023136"/>
    </source>
</evidence>
<dbReference type="AlphaFoldDB" id="A0A2S1QUR7"/>
<dbReference type="GO" id="GO:0042773">
    <property type="term" value="P:ATP synthesis coupled electron transport"/>
    <property type="evidence" value="ECO:0007669"/>
    <property type="project" value="InterPro"/>
</dbReference>
<evidence type="ECO:0000256" key="3">
    <source>
        <dbReference type="ARBA" id="ARBA00022692"/>
    </source>
</evidence>
<keyword evidence="10" id="KW-1185">Reference proteome</keyword>
<evidence type="ECO:0000313" key="10">
    <source>
        <dbReference type="Proteomes" id="UP000244929"/>
    </source>
</evidence>
<feature type="transmembrane region" description="Helical" evidence="7">
    <location>
        <begin position="28"/>
        <end position="45"/>
    </location>
</feature>
<dbReference type="OrthoDB" id="9811718at2"/>
<evidence type="ECO:0000256" key="2">
    <source>
        <dbReference type="ARBA" id="ARBA00009025"/>
    </source>
</evidence>
<feature type="transmembrane region" description="Helical" evidence="7">
    <location>
        <begin position="321"/>
        <end position="343"/>
    </location>
</feature>
<dbReference type="NCBIfam" id="TIGR01972">
    <property type="entry name" value="NDH_I_M"/>
    <property type="match status" value="1"/>
</dbReference>
<evidence type="ECO:0000256" key="1">
    <source>
        <dbReference type="ARBA" id="ARBA00004127"/>
    </source>
</evidence>
<organism evidence="9 10">
    <name type="scientific">Flavobacterium album</name>
    <dbReference type="NCBI Taxonomy" id="2175091"/>
    <lineage>
        <taxon>Bacteria</taxon>
        <taxon>Pseudomonadati</taxon>
        <taxon>Bacteroidota</taxon>
        <taxon>Flavobacteriia</taxon>
        <taxon>Flavobacteriales</taxon>
        <taxon>Flavobacteriaceae</taxon>
        <taxon>Flavobacterium</taxon>
    </lineage>
</organism>
<feature type="transmembrane region" description="Helical" evidence="7">
    <location>
        <begin position="65"/>
        <end position="91"/>
    </location>
</feature>
<dbReference type="InterPro" id="IPR003918">
    <property type="entry name" value="NADH_UbQ_OxRdtase"/>
</dbReference>
<comment type="similarity">
    <text evidence="2">Belongs to the complex I subunit 4 family.</text>
</comment>
<dbReference type="EMBL" id="CP029186">
    <property type="protein sequence ID" value="AWH84147.1"/>
    <property type="molecule type" value="Genomic_DNA"/>
</dbReference>
<evidence type="ECO:0000259" key="8">
    <source>
        <dbReference type="Pfam" id="PF00361"/>
    </source>
</evidence>
<feature type="transmembrane region" description="Helical" evidence="7">
    <location>
        <begin position="397"/>
        <end position="417"/>
    </location>
</feature>
<evidence type="ECO:0000256" key="4">
    <source>
        <dbReference type="ARBA" id="ARBA00022989"/>
    </source>
</evidence>
<dbReference type="Proteomes" id="UP000244929">
    <property type="component" value="Chromosome"/>
</dbReference>